<keyword evidence="1" id="KW-0805">Transcription regulation</keyword>
<dbReference type="SMART" id="SM00342">
    <property type="entry name" value="HTH_ARAC"/>
    <property type="match status" value="1"/>
</dbReference>
<dbReference type="Gene3D" id="1.10.10.60">
    <property type="entry name" value="Homeodomain-like"/>
    <property type="match status" value="2"/>
</dbReference>
<keyword evidence="3" id="KW-0804">Transcription</keyword>
<gene>
    <name evidence="5" type="ORF">SM757_00920</name>
</gene>
<dbReference type="PRINTS" id="PR00032">
    <property type="entry name" value="HTHARAC"/>
</dbReference>
<keyword evidence="6" id="KW-1185">Reference proteome</keyword>
<dbReference type="RefSeq" id="WP_084150442.1">
    <property type="nucleotide sequence ID" value="NZ_JAXOJX010000001.1"/>
</dbReference>
<evidence type="ECO:0000256" key="2">
    <source>
        <dbReference type="ARBA" id="ARBA00023125"/>
    </source>
</evidence>
<evidence type="ECO:0000313" key="6">
    <source>
        <dbReference type="Proteomes" id="UP001293718"/>
    </source>
</evidence>
<dbReference type="PANTHER" id="PTHR46796:SF6">
    <property type="entry name" value="ARAC SUBFAMILY"/>
    <property type="match status" value="1"/>
</dbReference>
<protein>
    <submittedName>
        <fullName evidence="5">Helix-turn-helix transcriptional regulator</fullName>
    </submittedName>
</protein>
<organism evidence="5 6">
    <name type="scientific">Azohydromonas lata</name>
    <dbReference type="NCBI Taxonomy" id="45677"/>
    <lineage>
        <taxon>Bacteria</taxon>
        <taxon>Pseudomonadati</taxon>
        <taxon>Pseudomonadota</taxon>
        <taxon>Betaproteobacteria</taxon>
        <taxon>Burkholderiales</taxon>
        <taxon>Sphaerotilaceae</taxon>
        <taxon>Azohydromonas</taxon>
    </lineage>
</organism>
<name>A0ABU5I7P4_9BURK</name>
<keyword evidence="2" id="KW-0238">DNA-binding</keyword>
<dbReference type="SUPFAM" id="SSF46689">
    <property type="entry name" value="Homeodomain-like"/>
    <property type="match status" value="1"/>
</dbReference>
<accession>A0ABU5I7P4</accession>
<dbReference type="PROSITE" id="PS01124">
    <property type="entry name" value="HTH_ARAC_FAMILY_2"/>
    <property type="match status" value="1"/>
</dbReference>
<dbReference type="EMBL" id="JAXOJX010000001">
    <property type="protein sequence ID" value="MDZ5455125.1"/>
    <property type="molecule type" value="Genomic_DNA"/>
</dbReference>
<dbReference type="InterPro" id="IPR009057">
    <property type="entry name" value="Homeodomain-like_sf"/>
</dbReference>
<comment type="caution">
    <text evidence="5">The sequence shown here is derived from an EMBL/GenBank/DDBJ whole genome shotgun (WGS) entry which is preliminary data.</text>
</comment>
<dbReference type="Proteomes" id="UP001293718">
    <property type="component" value="Unassembled WGS sequence"/>
</dbReference>
<evidence type="ECO:0000256" key="3">
    <source>
        <dbReference type="ARBA" id="ARBA00023163"/>
    </source>
</evidence>
<sequence>MQTAELKPLMDRLAPIKVIGAHLAEGAYEVAVQDIHWQQPGSIRVLSKAHCLVELNEPAPCPEDERTRYVVCGVDGAERSTGTLNFMPPDTEVSVRWTAGRRRSVVCVMEPRRLGLLAGIDWCWDAADPTLLIDMHNERVHACMRWLVQEMTAPSFASPLQTSALLTMLAIELHRHCVPGSGVPAAPRGRLSSQQLNLIQETIEACGEPSGPSLSTLADACGLSARELSSVFKKTTGHTLRSYVATVHIARAKVLLGDEALLIKQVAYRSGFRSAAAFSDAFRRATGLTPVQYRQRLGLPPQRDDALAH</sequence>
<proteinExistence type="predicted"/>
<evidence type="ECO:0000256" key="1">
    <source>
        <dbReference type="ARBA" id="ARBA00023015"/>
    </source>
</evidence>
<dbReference type="PANTHER" id="PTHR46796">
    <property type="entry name" value="HTH-TYPE TRANSCRIPTIONAL ACTIVATOR RHAS-RELATED"/>
    <property type="match status" value="1"/>
</dbReference>
<dbReference type="InterPro" id="IPR018060">
    <property type="entry name" value="HTH_AraC"/>
</dbReference>
<dbReference type="InterPro" id="IPR050204">
    <property type="entry name" value="AraC_XylS_family_regulators"/>
</dbReference>
<evidence type="ECO:0000259" key="4">
    <source>
        <dbReference type="PROSITE" id="PS01124"/>
    </source>
</evidence>
<feature type="domain" description="HTH araC/xylS-type" evidence="4">
    <location>
        <begin position="193"/>
        <end position="296"/>
    </location>
</feature>
<keyword evidence="5" id="KW-0614">Plasmid</keyword>
<geneLocation type="plasmid" evidence="5">
    <name>unnamed</name>
</geneLocation>
<dbReference type="Pfam" id="PF12833">
    <property type="entry name" value="HTH_18"/>
    <property type="match status" value="1"/>
</dbReference>
<evidence type="ECO:0000313" key="5">
    <source>
        <dbReference type="EMBL" id="MDZ5455125.1"/>
    </source>
</evidence>
<reference evidence="5 6" key="1">
    <citation type="submission" date="2023-11" db="EMBL/GenBank/DDBJ databases">
        <title>Draft genome of Azohydromonas lata strain H1 (DSM1123), a polyhydroxyalkanoate producer.</title>
        <authorList>
            <person name="Traversa D."/>
            <person name="D'Addabbo P."/>
            <person name="Pazzani C."/>
            <person name="Manzari C."/>
            <person name="Chiara M."/>
            <person name="Scrascia M."/>
        </authorList>
    </citation>
    <scope>NUCLEOTIDE SEQUENCE [LARGE SCALE GENOMIC DNA]</scope>
    <source>
        <strain evidence="5 6">H1</strain>
        <plasmid evidence="5">unnamed</plasmid>
    </source>
</reference>
<dbReference type="InterPro" id="IPR020449">
    <property type="entry name" value="Tscrpt_reg_AraC-type_HTH"/>
</dbReference>